<dbReference type="AlphaFoldDB" id="A0A0G1IMK7"/>
<protein>
    <recommendedName>
        <fullName evidence="1">DUF7768 domain-containing protein</fullName>
    </recommendedName>
</protein>
<name>A0A0G1IMK7_9BACT</name>
<feature type="domain" description="DUF7768" evidence="1">
    <location>
        <begin position="3"/>
        <end position="103"/>
    </location>
</feature>
<accession>A0A0G1IMK7</accession>
<dbReference type="InterPro" id="IPR056670">
    <property type="entry name" value="DUF7768"/>
</dbReference>
<gene>
    <name evidence="2" type="ORF">UW53_C0003G0054</name>
</gene>
<sequence length="136" mass="15653">MTKVFIASRIGAKTKKQFEKNLNRMRAFARFALKRGFHPIPTALTYCSFMDDFSPEERKLGQEFGRADMLECQQVWALEDGVAFSDGVRGDMKMARESDIQVQIWNADNVANYLKENDPYGYKLWLKGKQKGGEKT</sequence>
<reference evidence="2 3" key="1">
    <citation type="journal article" date="2015" name="Nature">
        <title>rRNA introns, odd ribosomes, and small enigmatic genomes across a large radiation of phyla.</title>
        <authorList>
            <person name="Brown C.T."/>
            <person name="Hug L.A."/>
            <person name="Thomas B.C."/>
            <person name="Sharon I."/>
            <person name="Castelle C.J."/>
            <person name="Singh A."/>
            <person name="Wilkins M.J."/>
            <person name="Williams K.H."/>
            <person name="Banfield J.F."/>
        </authorList>
    </citation>
    <scope>NUCLEOTIDE SEQUENCE [LARGE SCALE GENOMIC DNA]</scope>
</reference>
<evidence type="ECO:0000313" key="2">
    <source>
        <dbReference type="EMBL" id="KKT60143.1"/>
    </source>
</evidence>
<evidence type="ECO:0000259" key="1">
    <source>
        <dbReference type="Pfam" id="PF24963"/>
    </source>
</evidence>
<organism evidence="2 3">
    <name type="scientific">Candidatus Giovannonibacteria bacterium GW2011_GWA1_44_25</name>
    <dbReference type="NCBI Taxonomy" id="1618645"/>
    <lineage>
        <taxon>Bacteria</taxon>
        <taxon>Candidatus Giovannoniibacteriota</taxon>
    </lineage>
</organism>
<comment type="caution">
    <text evidence="2">The sequence shown here is derived from an EMBL/GenBank/DDBJ whole genome shotgun (WGS) entry which is preliminary data.</text>
</comment>
<dbReference type="EMBL" id="LCIR01000003">
    <property type="protein sequence ID" value="KKT60143.1"/>
    <property type="molecule type" value="Genomic_DNA"/>
</dbReference>
<evidence type="ECO:0000313" key="3">
    <source>
        <dbReference type="Proteomes" id="UP000034087"/>
    </source>
</evidence>
<proteinExistence type="predicted"/>
<dbReference type="Gene3D" id="3.40.50.10400">
    <property type="entry name" value="Hypothetical protein PA1492"/>
    <property type="match status" value="1"/>
</dbReference>
<dbReference type="Pfam" id="PF24963">
    <property type="entry name" value="DUF7768"/>
    <property type="match status" value="1"/>
</dbReference>
<dbReference type="Proteomes" id="UP000034087">
    <property type="component" value="Unassembled WGS sequence"/>
</dbReference>